<organism evidence="1 2">
    <name type="scientific">Hyalomma asiaticum</name>
    <name type="common">Tick</name>
    <dbReference type="NCBI Taxonomy" id="266040"/>
    <lineage>
        <taxon>Eukaryota</taxon>
        <taxon>Metazoa</taxon>
        <taxon>Ecdysozoa</taxon>
        <taxon>Arthropoda</taxon>
        <taxon>Chelicerata</taxon>
        <taxon>Arachnida</taxon>
        <taxon>Acari</taxon>
        <taxon>Parasitiformes</taxon>
        <taxon>Ixodida</taxon>
        <taxon>Ixodoidea</taxon>
        <taxon>Ixodidae</taxon>
        <taxon>Hyalomminae</taxon>
        <taxon>Hyalomma</taxon>
    </lineage>
</organism>
<evidence type="ECO:0000313" key="2">
    <source>
        <dbReference type="Proteomes" id="UP000821845"/>
    </source>
</evidence>
<dbReference type="EMBL" id="CM023491">
    <property type="protein sequence ID" value="KAH6940465.1"/>
    <property type="molecule type" value="Genomic_DNA"/>
</dbReference>
<gene>
    <name evidence="1" type="ORF">HPB50_000072</name>
</gene>
<proteinExistence type="predicted"/>
<protein>
    <submittedName>
        <fullName evidence="1">Uncharacterized protein</fullName>
    </submittedName>
</protein>
<sequence>MCGYVTCKEFEPGDGVDVLPPDPRLSALGFESRLPGWISRRDLRDAGSSKGTQPELNPVKTSCPGSRPSKTARLQRKTTAVTATADAMPHRRRSYEDNCVNRQSQEVARLTLADEVVEHVDDEEMADAEGASPRKADSVFAGGVGDAATMDSAQYENHAATSVNKSRTFSQQDLAPITSPAISHWFPQLCKLAGRTLFITGASRGIGKEIALKAAKDGANVVIAAKTAEPHPKLPGTIYTAAQEVEAAGGKCLPCVLDVRDEEQVKRAVGDAVSKFGGIDILVNNASAISLTQTQNTDMKRYDLMHSVNVRGTFLTSKYCIPHLQKSSNPHILMLSPPLIMKPIWFQNHLAYTMSKYGMSMCVLGLSEELRADGIAVNALWPKTGSKLQPDFFIPDDVLAEFDQQQVSSLGIGGTSAAPPSPAATSDSPAADGVDGILQKISQKLNPELVASTKGLFLFQVKGGDDFFVDLRAGQGSVGKGQPSEGNPPDVTFTMDTDSLLKMFAGSLKPTAAFMSGKMKIKGDMGKAMKLEKLMGSLRAKL</sequence>
<evidence type="ECO:0000313" key="1">
    <source>
        <dbReference type="EMBL" id="KAH6940465.1"/>
    </source>
</evidence>
<accession>A0ACB7T0L3</accession>
<keyword evidence="2" id="KW-1185">Reference proteome</keyword>
<name>A0ACB7T0L3_HYAAI</name>
<dbReference type="Proteomes" id="UP000821845">
    <property type="component" value="Chromosome 11"/>
</dbReference>
<reference evidence="1" key="1">
    <citation type="submission" date="2020-05" db="EMBL/GenBank/DDBJ databases">
        <title>Large-scale comparative analyses of tick genomes elucidate their genetic diversity and vector capacities.</title>
        <authorList>
            <person name="Jia N."/>
            <person name="Wang J."/>
            <person name="Shi W."/>
            <person name="Du L."/>
            <person name="Sun Y."/>
            <person name="Zhan W."/>
            <person name="Jiang J."/>
            <person name="Wang Q."/>
            <person name="Zhang B."/>
            <person name="Ji P."/>
            <person name="Sakyi L.B."/>
            <person name="Cui X."/>
            <person name="Yuan T."/>
            <person name="Jiang B."/>
            <person name="Yang W."/>
            <person name="Lam T.T.-Y."/>
            <person name="Chang Q."/>
            <person name="Ding S."/>
            <person name="Wang X."/>
            <person name="Zhu J."/>
            <person name="Ruan X."/>
            <person name="Zhao L."/>
            <person name="Wei J."/>
            <person name="Que T."/>
            <person name="Du C."/>
            <person name="Cheng J."/>
            <person name="Dai P."/>
            <person name="Han X."/>
            <person name="Huang E."/>
            <person name="Gao Y."/>
            <person name="Liu J."/>
            <person name="Shao H."/>
            <person name="Ye R."/>
            <person name="Li L."/>
            <person name="Wei W."/>
            <person name="Wang X."/>
            <person name="Wang C."/>
            <person name="Yang T."/>
            <person name="Huo Q."/>
            <person name="Li W."/>
            <person name="Guo W."/>
            <person name="Chen H."/>
            <person name="Zhou L."/>
            <person name="Ni X."/>
            <person name="Tian J."/>
            <person name="Zhou Y."/>
            <person name="Sheng Y."/>
            <person name="Liu T."/>
            <person name="Pan Y."/>
            <person name="Xia L."/>
            <person name="Li J."/>
            <person name="Zhao F."/>
            <person name="Cao W."/>
        </authorList>
    </citation>
    <scope>NUCLEOTIDE SEQUENCE</scope>
    <source>
        <strain evidence="1">Hyas-2018</strain>
    </source>
</reference>
<comment type="caution">
    <text evidence="1">The sequence shown here is derived from an EMBL/GenBank/DDBJ whole genome shotgun (WGS) entry which is preliminary data.</text>
</comment>